<sequence>MITDATWDRIEPLMPADPVDDSPLDPSFTRPRHLAVAVVVHLPNSSWTAGEGVWKSQDSVCC</sequence>
<evidence type="ECO:0000313" key="2">
    <source>
        <dbReference type="EMBL" id="QEV44019.1"/>
    </source>
</evidence>
<evidence type="ECO:0000313" key="3">
    <source>
        <dbReference type="Proteomes" id="UP000325563"/>
    </source>
</evidence>
<organism evidence="2 3">
    <name type="scientific">Streptomyces vinaceus</name>
    <dbReference type="NCBI Taxonomy" id="1960"/>
    <lineage>
        <taxon>Bacteria</taxon>
        <taxon>Bacillati</taxon>
        <taxon>Actinomycetota</taxon>
        <taxon>Actinomycetes</taxon>
        <taxon>Kitasatosporales</taxon>
        <taxon>Streptomycetaceae</taxon>
        <taxon>Streptomyces</taxon>
    </lineage>
</organism>
<keyword evidence="3" id="KW-1185">Reference proteome</keyword>
<dbReference type="GeneID" id="95609358"/>
<accession>A0A5J6IZ41</accession>
<reference evidence="2 3" key="1">
    <citation type="submission" date="2017-09" db="EMBL/GenBank/DDBJ databases">
        <authorList>
            <person name="Lee N."/>
            <person name="Cho B.-K."/>
        </authorList>
    </citation>
    <scope>NUCLEOTIDE SEQUENCE [LARGE SCALE GENOMIC DNA]</scope>
    <source>
        <strain evidence="2 3">ATCC 27476</strain>
    </source>
</reference>
<protein>
    <submittedName>
        <fullName evidence="2">Uncharacterized protein</fullName>
    </submittedName>
</protein>
<name>A0A5J6IZ41_STRVI</name>
<evidence type="ECO:0000256" key="1">
    <source>
        <dbReference type="SAM" id="MobiDB-lite"/>
    </source>
</evidence>
<dbReference type="EMBL" id="CP023692">
    <property type="protein sequence ID" value="QEV44019.1"/>
    <property type="molecule type" value="Genomic_DNA"/>
</dbReference>
<dbReference type="AlphaFoldDB" id="A0A5J6IZ41"/>
<dbReference type="RefSeq" id="WP_150492424.1">
    <property type="nucleotide sequence ID" value="NZ_BNBW01000023.1"/>
</dbReference>
<feature type="region of interest" description="Disordered" evidence="1">
    <location>
        <begin position="1"/>
        <end position="25"/>
    </location>
</feature>
<gene>
    <name evidence="2" type="ORF">CP980_02085</name>
</gene>
<dbReference type="Proteomes" id="UP000325563">
    <property type="component" value="Chromosome"/>
</dbReference>
<dbReference type="KEGG" id="svn:CP980_02085"/>
<feature type="compositionally biased region" description="Basic and acidic residues" evidence="1">
    <location>
        <begin position="1"/>
        <end position="11"/>
    </location>
</feature>
<proteinExistence type="predicted"/>